<dbReference type="Gene3D" id="3.40.630.30">
    <property type="match status" value="1"/>
</dbReference>
<organism evidence="2 3">
    <name type="scientific">Pseudonocardia humida</name>
    <dbReference type="NCBI Taxonomy" id="2800819"/>
    <lineage>
        <taxon>Bacteria</taxon>
        <taxon>Bacillati</taxon>
        <taxon>Actinomycetota</taxon>
        <taxon>Actinomycetes</taxon>
        <taxon>Pseudonocardiales</taxon>
        <taxon>Pseudonocardiaceae</taxon>
        <taxon>Pseudonocardia</taxon>
    </lineage>
</organism>
<reference evidence="2" key="1">
    <citation type="submission" date="2021-04" db="EMBL/GenBank/DDBJ databases">
        <title>Pseudonocardia sp. nov., isolated from sandy soil of mangrove forest.</title>
        <authorList>
            <person name="Zan Z."/>
            <person name="Huang R."/>
            <person name="Liu W."/>
        </authorList>
    </citation>
    <scope>NUCLEOTIDE SEQUENCE</scope>
    <source>
        <strain evidence="2">S2-4</strain>
    </source>
</reference>
<dbReference type="EMBL" id="JAGSOV010000035">
    <property type="protein sequence ID" value="MCO1656487.1"/>
    <property type="molecule type" value="Genomic_DNA"/>
</dbReference>
<dbReference type="InterPro" id="IPR016181">
    <property type="entry name" value="Acyl_CoA_acyltransferase"/>
</dbReference>
<dbReference type="PANTHER" id="PTHR43441:SF10">
    <property type="entry name" value="ACETYLTRANSFERASE"/>
    <property type="match status" value="1"/>
</dbReference>
<keyword evidence="3" id="KW-1185">Reference proteome</keyword>
<dbReference type="Proteomes" id="UP001165283">
    <property type="component" value="Unassembled WGS sequence"/>
</dbReference>
<comment type="caution">
    <text evidence="2">The sequence shown here is derived from an EMBL/GenBank/DDBJ whole genome shotgun (WGS) entry which is preliminary data.</text>
</comment>
<evidence type="ECO:0000259" key="1">
    <source>
        <dbReference type="Pfam" id="PF13302"/>
    </source>
</evidence>
<dbReference type="Pfam" id="PF13302">
    <property type="entry name" value="Acetyltransf_3"/>
    <property type="match status" value="1"/>
</dbReference>
<sequence>MVPADVFRDRSVLHGEHVRLEPLGPAVLEDYLRALDDPEVRRSTGSHTVADRTTVERWLASRHEHHDRADWAVVRAADGAFLGEAVLNDLDPDNGSCNFRILLGGPHQGRGYGTEAVRLAVGEAFARGLHRVSLGVFEFNARAQRVYEKCGFVVEGRCRDVLHWDGRWHDEIVMSVLAGELRRPARRAGGALPARRSQVARGRGGGI</sequence>
<dbReference type="InterPro" id="IPR051908">
    <property type="entry name" value="Ribosomal_N-acetyltransferase"/>
</dbReference>
<dbReference type="PANTHER" id="PTHR43441">
    <property type="entry name" value="RIBOSOMAL-PROTEIN-SERINE ACETYLTRANSFERASE"/>
    <property type="match status" value="1"/>
</dbReference>
<feature type="domain" description="N-acetyltransferase" evidence="1">
    <location>
        <begin position="18"/>
        <end position="153"/>
    </location>
</feature>
<gene>
    <name evidence="2" type="ORF">KDL28_15615</name>
</gene>
<name>A0ABT1A0F9_9PSEU</name>
<evidence type="ECO:0000313" key="3">
    <source>
        <dbReference type="Proteomes" id="UP001165283"/>
    </source>
</evidence>
<accession>A0ABT1A0F9</accession>
<evidence type="ECO:0000313" key="2">
    <source>
        <dbReference type="EMBL" id="MCO1656487.1"/>
    </source>
</evidence>
<protein>
    <submittedName>
        <fullName evidence="2">GNAT family N-acetyltransferase</fullName>
    </submittedName>
</protein>
<dbReference type="InterPro" id="IPR000182">
    <property type="entry name" value="GNAT_dom"/>
</dbReference>
<dbReference type="SUPFAM" id="SSF55729">
    <property type="entry name" value="Acyl-CoA N-acyltransferases (Nat)"/>
    <property type="match status" value="1"/>
</dbReference>
<proteinExistence type="predicted"/>